<dbReference type="GO" id="GO:0015074">
    <property type="term" value="P:DNA integration"/>
    <property type="evidence" value="ECO:0007669"/>
    <property type="project" value="UniProtKB-KW"/>
</dbReference>
<dbReference type="AlphaFoldDB" id="A0A133XT11"/>
<dbReference type="EMBL" id="LSCQ01000085">
    <property type="protein sequence ID" value="KXB34074.1"/>
    <property type="molecule type" value="Genomic_DNA"/>
</dbReference>
<accession>A0A133XT11</accession>
<proteinExistence type="inferred from homology"/>
<evidence type="ECO:0000256" key="3">
    <source>
        <dbReference type="ARBA" id="ARBA00023125"/>
    </source>
</evidence>
<keyword evidence="4" id="KW-0233">DNA recombination</keyword>
<evidence type="ECO:0000313" key="9">
    <source>
        <dbReference type="Proteomes" id="UP000070422"/>
    </source>
</evidence>
<reference evidence="8 9" key="1">
    <citation type="submission" date="2016-01" db="EMBL/GenBank/DDBJ databases">
        <authorList>
            <person name="Oliw E.H."/>
        </authorList>
    </citation>
    <scope>NUCLEOTIDE SEQUENCE [LARGE SCALE GENOMIC DNA]</scope>
    <source>
        <strain evidence="8 9">KA00635</strain>
    </source>
</reference>
<dbReference type="Gene3D" id="1.10.443.10">
    <property type="entry name" value="Intergrase catalytic core"/>
    <property type="match status" value="1"/>
</dbReference>
<keyword evidence="2" id="KW-0229">DNA integration</keyword>
<evidence type="ECO:0000256" key="2">
    <source>
        <dbReference type="ARBA" id="ARBA00022908"/>
    </source>
</evidence>
<dbReference type="PANTHER" id="PTHR30349:SF64">
    <property type="entry name" value="PROPHAGE INTEGRASE INTD-RELATED"/>
    <property type="match status" value="1"/>
</dbReference>
<dbReference type="Gene3D" id="1.10.150.130">
    <property type="match status" value="1"/>
</dbReference>
<dbReference type="Pfam" id="PF00589">
    <property type="entry name" value="Phage_integrase"/>
    <property type="match status" value="1"/>
</dbReference>
<dbReference type="Proteomes" id="UP000070422">
    <property type="component" value="Unassembled WGS sequence"/>
</dbReference>
<dbReference type="InterPro" id="IPR044068">
    <property type="entry name" value="CB"/>
</dbReference>
<dbReference type="Pfam" id="PF14659">
    <property type="entry name" value="Phage_int_SAM_3"/>
    <property type="match status" value="1"/>
</dbReference>
<dbReference type="InterPro" id="IPR050090">
    <property type="entry name" value="Tyrosine_recombinase_XerCD"/>
</dbReference>
<evidence type="ECO:0000259" key="7">
    <source>
        <dbReference type="PROSITE" id="PS51900"/>
    </source>
</evidence>
<dbReference type="GO" id="GO:0006310">
    <property type="term" value="P:DNA recombination"/>
    <property type="evidence" value="ECO:0007669"/>
    <property type="project" value="UniProtKB-KW"/>
</dbReference>
<organism evidence="8 9">
    <name type="scientific">Aerococcus christensenii</name>
    <dbReference type="NCBI Taxonomy" id="87541"/>
    <lineage>
        <taxon>Bacteria</taxon>
        <taxon>Bacillati</taxon>
        <taxon>Bacillota</taxon>
        <taxon>Bacilli</taxon>
        <taxon>Lactobacillales</taxon>
        <taxon>Aerococcaceae</taxon>
        <taxon>Aerococcus</taxon>
    </lineage>
</organism>
<feature type="domain" description="Core-binding (CB)" evidence="7">
    <location>
        <begin position="67"/>
        <end position="146"/>
    </location>
</feature>
<dbReference type="InterPro" id="IPR004107">
    <property type="entry name" value="Integrase_SAM-like_N"/>
</dbReference>
<dbReference type="InterPro" id="IPR013762">
    <property type="entry name" value="Integrase-like_cat_sf"/>
</dbReference>
<evidence type="ECO:0000256" key="5">
    <source>
        <dbReference type="PROSITE-ProRule" id="PRU01248"/>
    </source>
</evidence>
<evidence type="ECO:0000259" key="6">
    <source>
        <dbReference type="PROSITE" id="PS51898"/>
    </source>
</evidence>
<dbReference type="PANTHER" id="PTHR30349">
    <property type="entry name" value="PHAGE INTEGRASE-RELATED"/>
    <property type="match status" value="1"/>
</dbReference>
<evidence type="ECO:0000313" key="8">
    <source>
        <dbReference type="EMBL" id="KXB34074.1"/>
    </source>
</evidence>
<dbReference type="RefSeq" id="WP_060937216.1">
    <property type="nucleotide sequence ID" value="NZ_CP118095.1"/>
</dbReference>
<dbReference type="OrthoDB" id="9803188at2"/>
<dbReference type="InterPro" id="IPR002104">
    <property type="entry name" value="Integrase_catalytic"/>
</dbReference>
<dbReference type="PROSITE" id="PS51900">
    <property type="entry name" value="CB"/>
    <property type="match status" value="1"/>
</dbReference>
<keyword evidence="3 5" id="KW-0238">DNA-binding</keyword>
<comment type="similarity">
    <text evidence="1">Belongs to the 'phage' integrase family.</text>
</comment>
<protein>
    <submittedName>
        <fullName evidence="8">Site-specific recombinase, phage integrase family</fullName>
    </submittedName>
</protein>
<dbReference type="PROSITE" id="PS51898">
    <property type="entry name" value="TYR_RECOMBINASE"/>
    <property type="match status" value="1"/>
</dbReference>
<dbReference type="CDD" id="cd01189">
    <property type="entry name" value="INT_ICEBs1_C_like"/>
    <property type="match status" value="1"/>
</dbReference>
<dbReference type="PATRIC" id="fig|87541.4.peg.1516"/>
<dbReference type="GO" id="GO:0003677">
    <property type="term" value="F:DNA binding"/>
    <property type="evidence" value="ECO:0007669"/>
    <property type="project" value="UniProtKB-UniRule"/>
</dbReference>
<gene>
    <name evidence="8" type="ORF">HMPREF3187_01528</name>
</gene>
<evidence type="ECO:0000256" key="4">
    <source>
        <dbReference type="ARBA" id="ARBA00023172"/>
    </source>
</evidence>
<comment type="caution">
    <text evidence="8">The sequence shown here is derived from an EMBL/GenBank/DDBJ whole genome shotgun (WGS) entry which is preliminary data.</text>
</comment>
<sequence length="379" mass="44744">MKIYEYETKTGQKKYGINSYLGVDTTTGKQVNFNRKGFKSKAAVKMAYKQALVKFETGELKATSVNYTFEEVYRLWLETYELGVYTNTALITRSIFNSVILPNIGHYKIKSITPQQLQHLVNQWHDTYKSYRVFFSKLKRIFQYAKRMEFIVKNPTEKVDIPRKRIEEDKIKFYTKEELSNFLYCLQSNEKEFWFVFFRLLAYSGLRKGEALALTWEDIDFEDGKITIDKTLAVDKGEDTIHHSAKTAAGNRTIILDDETIKILKKWETSQIESCFKLGITRKKYIFSRMFENYPINLNLPYKFYKNFCEKYNLKYITIHGFRHTHCTLLFEAGVSIPDVKDRLGHKDIKMTMNIYNHVTEKKQQHVIDLFSTYMSSNG</sequence>
<name>A0A133XT11_9LACT</name>
<dbReference type="InterPro" id="IPR010998">
    <property type="entry name" value="Integrase_recombinase_N"/>
</dbReference>
<dbReference type="SUPFAM" id="SSF56349">
    <property type="entry name" value="DNA breaking-rejoining enzymes"/>
    <property type="match status" value="1"/>
</dbReference>
<evidence type="ECO:0000256" key="1">
    <source>
        <dbReference type="ARBA" id="ARBA00008857"/>
    </source>
</evidence>
<dbReference type="InterPro" id="IPR011010">
    <property type="entry name" value="DNA_brk_join_enz"/>
</dbReference>
<feature type="domain" description="Tyr recombinase" evidence="6">
    <location>
        <begin position="169"/>
        <end position="369"/>
    </location>
</feature>